<evidence type="ECO:0000259" key="2">
    <source>
        <dbReference type="Pfam" id="PF02230"/>
    </source>
</evidence>
<name>A0ABY5L278_9CELL</name>
<dbReference type="PANTHER" id="PTHR43037">
    <property type="entry name" value="UNNAMED PRODUCT-RELATED"/>
    <property type="match status" value="1"/>
</dbReference>
<dbReference type="InterPro" id="IPR003140">
    <property type="entry name" value="PLipase/COase/thioEstase"/>
</dbReference>
<dbReference type="Gene3D" id="3.40.50.1820">
    <property type="entry name" value="alpha/beta hydrolase"/>
    <property type="match status" value="1"/>
</dbReference>
<dbReference type="SUPFAM" id="SSF53474">
    <property type="entry name" value="alpha/beta-Hydrolases"/>
    <property type="match status" value="1"/>
</dbReference>
<sequence>MNVDVDGMARSVTVVGEPGGEGSRALVLVFHGSRQDGQVHRAFTGKAYDALAQQGAVVAYLDGYRGNWNDARRQSTFPARVAGIDDTGFARAVIDALVARHGIDRQRVFAVGYSNGGQMVLRLVHEAPGLLAGAAVIAATMPAPGDFLVNDGPGPGVPVPVLLVHGTKDRIVPYGGGEMSRWARTVFKVGGRSLSMPETAAYFAHRNGITAEPVRTAVTGCGRGRRQTWVERTRYAQDGSAPVDLYTVHGGGHTVPGPRSAPFVLGATNHDVSAAELVSEFFGLDGRSRRSPGLVSRAPAP</sequence>
<organism evidence="3 4">
    <name type="scientific">Cellulomonas chengniuliangii</name>
    <dbReference type="NCBI Taxonomy" id="2968084"/>
    <lineage>
        <taxon>Bacteria</taxon>
        <taxon>Bacillati</taxon>
        <taxon>Actinomycetota</taxon>
        <taxon>Actinomycetes</taxon>
        <taxon>Micrococcales</taxon>
        <taxon>Cellulomonadaceae</taxon>
        <taxon>Cellulomonas</taxon>
    </lineage>
</organism>
<dbReference type="InterPro" id="IPR029058">
    <property type="entry name" value="AB_hydrolase_fold"/>
</dbReference>
<dbReference type="RefSeq" id="WP_227567872.1">
    <property type="nucleotide sequence ID" value="NZ_CP101988.1"/>
</dbReference>
<evidence type="ECO:0000313" key="3">
    <source>
        <dbReference type="EMBL" id="UUI76008.1"/>
    </source>
</evidence>
<keyword evidence="1" id="KW-0732">Signal</keyword>
<dbReference type="EMBL" id="CP101988">
    <property type="protein sequence ID" value="UUI76008.1"/>
    <property type="molecule type" value="Genomic_DNA"/>
</dbReference>
<dbReference type="InterPro" id="IPR050955">
    <property type="entry name" value="Plant_Biomass_Hydrol_Est"/>
</dbReference>
<reference evidence="3 4" key="1">
    <citation type="submission" date="2022-07" db="EMBL/GenBank/DDBJ databases">
        <title>Novel species in genus cellulomonas.</title>
        <authorList>
            <person name="Ye L."/>
        </authorList>
    </citation>
    <scope>NUCLEOTIDE SEQUENCE [LARGE SCALE GENOMIC DNA]</scope>
    <source>
        <strain evidence="4">zg-Y338</strain>
    </source>
</reference>
<proteinExistence type="predicted"/>
<evidence type="ECO:0000256" key="1">
    <source>
        <dbReference type="ARBA" id="ARBA00022729"/>
    </source>
</evidence>
<protein>
    <submittedName>
        <fullName evidence="3">Prolyl oligopeptidase family serine peptidase</fullName>
    </submittedName>
</protein>
<dbReference type="Pfam" id="PF02230">
    <property type="entry name" value="Abhydrolase_2"/>
    <property type="match status" value="1"/>
</dbReference>
<dbReference type="Proteomes" id="UP001316189">
    <property type="component" value="Chromosome"/>
</dbReference>
<accession>A0ABY5L278</accession>
<evidence type="ECO:0000313" key="4">
    <source>
        <dbReference type="Proteomes" id="UP001316189"/>
    </source>
</evidence>
<keyword evidence="4" id="KW-1185">Reference proteome</keyword>
<feature type="domain" description="Phospholipase/carboxylesterase/thioesterase" evidence="2">
    <location>
        <begin position="92"/>
        <end position="180"/>
    </location>
</feature>
<dbReference type="PANTHER" id="PTHR43037:SF1">
    <property type="entry name" value="BLL1128 PROTEIN"/>
    <property type="match status" value="1"/>
</dbReference>
<gene>
    <name evidence="3" type="ORF">NP064_03625</name>
</gene>